<proteinExistence type="predicted"/>
<dbReference type="AlphaFoldDB" id="A0A835PQ85"/>
<name>A0A835PQ85_VANPL</name>
<protein>
    <submittedName>
        <fullName evidence="1">Uncharacterized protein</fullName>
    </submittedName>
</protein>
<dbReference type="PANTHER" id="PTHR33237:SF46">
    <property type="entry name" value="OS01G0606100 PROTEIN"/>
    <property type="match status" value="1"/>
</dbReference>
<gene>
    <name evidence="1" type="ORF">HPP92_024403</name>
</gene>
<dbReference type="Proteomes" id="UP000639772">
    <property type="component" value="Chromosome 13"/>
</dbReference>
<accession>A0A835PQ85</accession>
<reference evidence="1 2" key="1">
    <citation type="journal article" date="2020" name="Nat. Food">
        <title>A phased Vanilla planifolia genome enables genetic improvement of flavour and production.</title>
        <authorList>
            <person name="Hasing T."/>
            <person name="Tang H."/>
            <person name="Brym M."/>
            <person name="Khazi F."/>
            <person name="Huang T."/>
            <person name="Chambers A.H."/>
        </authorList>
    </citation>
    <scope>NUCLEOTIDE SEQUENCE [LARGE SCALE GENOMIC DNA]</scope>
    <source>
        <tissue evidence="1">Leaf</tissue>
    </source>
</reference>
<evidence type="ECO:0000313" key="1">
    <source>
        <dbReference type="EMBL" id="KAG0456615.1"/>
    </source>
</evidence>
<evidence type="ECO:0000313" key="2">
    <source>
        <dbReference type="Proteomes" id="UP000639772"/>
    </source>
</evidence>
<dbReference type="PANTHER" id="PTHR33237">
    <property type="entry name" value="F2P16.13 PROTEIN-RELATED"/>
    <property type="match status" value="1"/>
</dbReference>
<dbReference type="OrthoDB" id="674685at2759"/>
<organism evidence="1 2">
    <name type="scientific">Vanilla planifolia</name>
    <name type="common">Vanilla</name>
    <dbReference type="NCBI Taxonomy" id="51239"/>
    <lineage>
        <taxon>Eukaryota</taxon>
        <taxon>Viridiplantae</taxon>
        <taxon>Streptophyta</taxon>
        <taxon>Embryophyta</taxon>
        <taxon>Tracheophyta</taxon>
        <taxon>Spermatophyta</taxon>
        <taxon>Magnoliopsida</taxon>
        <taxon>Liliopsida</taxon>
        <taxon>Asparagales</taxon>
        <taxon>Orchidaceae</taxon>
        <taxon>Vanilloideae</taxon>
        <taxon>Vanilleae</taxon>
        <taxon>Vanilla</taxon>
    </lineage>
</organism>
<dbReference type="EMBL" id="JADCNM010000013">
    <property type="protein sequence ID" value="KAG0456615.1"/>
    <property type="molecule type" value="Genomic_DNA"/>
</dbReference>
<sequence length="117" mass="13268">MAMRSLLLRMVDLLERAAKRLGGGGSRQLGPFAEKEKLMSEKGKKKSRVVKGIGKWKKTEAEEVGEEEVWRRTIMMGEKCQPLEFSGVIYYDGNGRRVADVPRSPFRSKIPDASTYF</sequence>
<comment type="caution">
    <text evidence="1">The sequence shown here is derived from an EMBL/GenBank/DDBJ whole genome shotgun (WGS) entry which is preliminary data.</text>
</comment>